<evidence type="ECO:0000313" key="3">
    <source>
        <dbReference type="Proteomes" id="UP000735302"/>
    </source>
</evidence>
<sequence length="91" mass="9987">MKPASPLKNGDRGVPSVTSRGGKSKKKWFSGSPSIQRAPVLETVTAKPRKMVLRISQSPESSRVLQTLTALKAQKKMVLRLSWSPESSRVL</sequence>
<accession>A0AAV4C0X5</accession>
<comment type="caution">
    <text evidence="2">The sequence shown here is derived from an EMBL/GenBank/DDBJ whole genome shotgun (WGS) entry which is preliminary data.</text>
</comment>
<evidence type="ECO:0000313" key="2">
    <source>
        <dbReference type="EMBL" id="GFO26406.1"/>
    </source>
</evidence>
<name>A0AAV4C0X5_9GAST</name>
<dbReference type="AlphaFoldDB" id="A0AAV4C0X5"/>
<feature type="region of interest" description="Disordered" evidence="1">
    <location>
        <begin position="1"/>
        <end position="32"/>
    </location>
</feature>
<organism evidence="2 3">
    <name type="scientific">Plakobranchus ocellatus</name>
    <dbReference type="NCBI Taxonomy" id="259542"/>
    <lineage>
        <taxon>Eukaryota</taxon>
        <taxon>Metazoa</taxon>
        <taxon>Spiralia</taxon>
        <taxon>Lophotrochozoa</taxon>
        <taxon>Mollusca</taxon>
        <taxon>Gastropoda</taxon>
        <taxon>Heterobranchia</taxon>
        <taxon>Euthyneura</taxon>
        <taxon>Panpulmonata</taxon>
        <taxon>Sacoglossa</taxon>
        <taxon>Placobranchoidea</taxon>
        <taxon>Plakobranchidae</taxon>
        <taxon>Plakobranchus</taxon>
    </lineage>
</organism>
<dbReference type="EMBL" id="BLXT01005830">
    <property type="protein sequence ID" value="GFO26406.1"/>
    <property type="molecule type" value="Genomic_DNA"/>
</dbReference>
<reference evidence="2 3" key="1">
    <citation type="journal article" date="2021" name="Elife">
        <title>Chloroplast acquisition without the gene transfer in kleptoplastic sea slugs, Plakobranchus ocellatus.</title>
        <authorList>
            <person name="Maeda T."/>
            <person name="Takahashi S."/>
            <person name="Yoshida T."/>
            <person name="Shimamura S."/>
            <person name="Takaki Y."/>
            <person name="Nagai Y."/>
            <person name="Toyoda A."/>
            <person name="Suzuki Y."/>
            <person name="Arimoto A."/>
            <person name="Ishii H."/>
            <person name="Satoh N."/>
            <person name="Nishiyama T."/>
            <person name="Hasebe M."/>
            <person name="Maruyama T."/>
            <person name="Minagawa J."/>
            <person name="Obokata J."/>
            <person name="Shigenobu S."/>
        </authorList>
    </citation>
    <scope>NUCLEOTIDE SEQUENCE [LARGE SCALE GENOMIC DNA]</scope>
</reference>
<keyword evidence="3" id="KW-1185">Reference proteome</keyword>
<gene>
    <name evidence="2" type="ORF">PoB_005291100</name>
</gene>
<protein>
    <submittedName>
        <fullName evidence="2">Uncharacterized protein</fullName>
    </submittedName>
</protein>
<evidence type="ECO:0000256" key="1">
    <source>
        <dbReference type="SAM" id="MobiDB-lite"/>
    </source>
</evidence>
<proteinExistence type="predicted"/>
<dbReference type="Proteomes" id="UP000735302">
    <property type="component" value="Unassembled WGS sequence"/>
</dbReference>